<reference evidence="6 7" key="1">
    <citation type="submission" date="2016-07" db="EMBL/GenBank/DDBJ databases">
        <title>Pervasive Adenine N6-methylation of Active Genes in Fungi.</title>
        <authorList>
            <consortium name="DOE Joint Genome Institute"/>
            <person name="Mondo S.J."/>
            <person name="Dannebaum R.O."/>
            <person name="Kuo R.C."/>
            <person name="Labutti K."/>
            <person name="Haridas S."/>
            <person name="Kuo A."/>
            <person name="Salamov A."/>
            <person name="Ahrendt S.R."/>
            <person name="Lipzen A."/>
            <person name="Sullivan W."/>
            <person name="Andreopoulos W.B."/>
            <person name="Clum A."/>
            <person name="Lindquist E."/>
            <person name="Daum C."/>
            <person name="Ramamoorthy G.K."/>
            <person name="Gryganskyi A."/>
            <person name="Culley D."/>
            <person name="Magnuson J.K."/>
            <person name="James T.Y."/>
            <person name="O'Malley M.A."/>
            <person name="Stajich J.E."/>
            <person name="Spatafora J.W."/>
            <person name="Visel A."/>
            <person name="Grigoriev I.V."/>
        </authorList>
    </citation>
    <scope>NUCLEOTIDE SEQUENCE [LARGE SCALE GENOMIC DNA]</scope>
    <source>
        <strain evidence="6 7">NRRL 1336</strain>
    </source>
</reference>
<keyword evidence="7" id="KW-1185">Reference proteome</keyword>
<dbReference type="Pfam" id="PF01204">
    <property type="entry name" value="Trehalase"/>
    <property type="match status" value="1"/>
</dbReference>
<comment type="catalytic activity">
    <reaction evidence="4">
        <text>alpha,alpha-trehalose + H2O = alpha-D-glucose + beta-D-glucose</text>
        <dbReference type="Rhea" id="RHEA:32675"/>
        <dbReference type="ChEBI" id="CHEBI:15377"/>
        <dbReference type="ChEBI" id="CHEBI:15903"/>
        <dbReference type="ChEBI" id="CHEBI:16551"/>
        <dbReference type="ChEBI" id="CHEBI:17925"/>
        <dbReference type="EC" id="3.2.1.28"/>
    </reaction>
</comment>
<evidence type="ECO:0000256" key="4">
    <source>
        <dbReference type="RuleBase" id="RU361180"/>
    </source>
</evidence>
<dbReference type="EMBL" id="MCGE01000003">
    <property type="protein sequence ID" value="ORZ23486.1"/>
    <property type="molecule type" value="Genomic_DNA"/>
</dbReference>
<evidence type="ECO:0000256" key="2">
    <source>
        <dbReference type="ARBA" id="ARBA00022801"/>
    </source>
</evidence>
<evidence type="ECO:0000256" key="1">
    <source>
        <dbReference type="ARBA" id="ARBA00005615"/>
    </source>
</evidence>
<comment type="similarity">
    <text evidence="1 4">Belongs to the glycosyl hydrolase 37 family.</text>
</comment>
<accession>A0A1X2IWQ1</accession>
<dbReference type="InterPro" id="IPR008928">
    <property type="entry name" value="6-hairpin_glycosidase_sf"/>
</dbReference>
<dbReference type="PRINTS" id="PR00744">
    <property type="entry name" value="GLHYDRLASE37"/>
</dbReference>
<gene>
    <name evidence="6" type="ORF">BCR42DRAFT_404895</name>
</gene>
<evidence type="ECO:0000256" key="3">
    <source>
        <dbReference type="ARBA" id="ARBA00023295"/>
    </source>
</evidence>
<dbReference type="GO" id="GO:0004555">
    <property type="term" value="F:alpha,alpha-trehalase activity"/>
    <property type="evidence" value="ECO:0007669"/>
    <property type="project" value="UniProtKB-EC"/>
</dbReference>
<keyword evidence="2 4" id="KW-0378">Hydrolase</keyword>
<dbReference type="PROSITE" id="PS00928">
    <property type="entry name" value="TREHALASE_2"/>
    <property type="match status" value="1"/>
</dbReference>
<dbReference type="OrthoDB" id="3542292at2759"/>
<dbReference type="PANTHER" id="PTHR23403">
    <property type="entry name" value="TREHALASE"/>
    <property type="match status" value="1"/>
</dbReference>
<evidence type="ECO:0000313" key="7">
    <source>
        <dbReference type="Proteomes" id="UP000193560"/>
    </source>
</evidence>
<name>A0A1X2IWQ1_9FUNG</name>
<dbReference type="EC" id="3.2.1.28" evidence="4"/>
<dbReference type="STRING" id="90262.A0A1X2IWQ1"/>
<protein>
    <recommendedName>
        <fullName evidence="4">Trehalase</fullName>
        <ecNumber evidence="4">3.2.1.28</ecNumber>
    </recommendedName>
    <alternativeName>
        <fullName evidence="4">Alpha-trehalose glucohydrolase</fullName>
    </alternativeName>
</protein>
<sequence length="591" mass="68057">MMSPAFVLLLVGLFLVQVCALDLQVDDSFQPRFCNSPIYCEGPLLKTVQLAKLFPDSKTFVDMPTKKPVDQVLEAFNSLGKTLIKQAFNHFPLQWLKKVKDLKYRGWIDNLHHAWSQLTFKFNTSSLCEGCVSSTLPVKRPFVVPGGRFREFYYWDSYFVIEGLLQSGLDSLARDMIENFLDFVDTYGFMPNGARIYYLNRSQPPFLTEMVKLYYQETKNVDFLKKALPVLEKEYSFWLKNTTVTIHQGDKKYKLNHYNVENHSPRPESYYEDYNTVYNGTNFTTKQQLDLFSDLATGAETGWDYTSRWTKVKDYTPDTTDILRTLDTRNIIPVELNALLWSMETTLAGWYQDFGSDITTDKQRARKTSYYKKQAKKRLEAMDSLLWNQDQASFFDYNLTSHARNDDDYSPASLYPFWLGAIPDRVRHSTETLNRVFDLTRDILAKTPGILTTTTHNSTMQWDFPNGWPPLQYVAIKAMLQVDQWLENERYAPLAKVLAERAAASAFCSWYLTGGSIPGELQKLSNTTDNGHMFEKFDVRSLTASGFGGEYTVQVGFGWTNGVTMWILNKFSDLVAPDCTSSNIYQVPNLN</sequence>
<evidence type="ECO:0000313" key="6">
    <source>
        <dbReference type="EMBL" id="ORZ23486.1"/>
    </source>
</evidence>
<dbReference type="InterPro" id="IPR012341">
    <property type="entry name" value="6hp_glycosidase-like_sf"/>
</dbReference>
<dbReference type="AlphaFoldDB" id="A0A1X2IWQ1"/>
<feature type="signal peptide" evidence="5">
    <location>
        <begin position="1"/>
        <end position="20"/>
    </location>
</feature>
<dbReference type="Gene3D" id="1.50.10.10">
    <property type="match status" value="1"/>
</dbReference>
<dbReference type="Proteomes" id="UP000193560">
    <property type="component" value="Unassembled WGS sequence"/>
</dbReference>
<comment type="caution">
    <text evidence="6">The sequence shown here is derived from an EMBL/GenBank/DDBJ whole genome shotgun (WGS) entry which is preliminary data.</text>
</comment>
<dbReference type="SUPFAM" id="SSF48208">
    <property type="entry name" value="Six-hairpin glycosidases"/>
    <property type="match status" value="1"/>
</dbReference>
<keyword evidence="3 4" id="KW-0326">Glycosidase</keyword>
<dbReference type="InterPro" id="IPR001661">
    <property type="entry name" value="Glyco_hydro_37"/>
</dbReference>
<feature type="chain" id="PRO_5013344260" description="Trehalase" evidence="5">
    <location>
        <begin position="21"/>
        <end position="591"/>
    </location>
</feature>
<dbReference type="GO" id="GO:0005993">
    <property type="term" value="P:trehalose catabolic process"/>
    <property type="evidence" value="ECO:0007669"/>
    <property type="project" value="TreeGrafter"/>
</dbReference>
<dbReference type="InterPro" id="IPR018232">
    <property type="entry name" value="Glyco_hydro_37_CS"/>
</dbReference>
<keyword evidence="5" id="KW-0732">Signal</keyword>
<proteinExistence type="inferred from homology"/>
<evidence type="ECO:0000256" key="5">
    <source>
        <dbReference type="SAM" id="SignalP"/>
    </source>
</evidence>
<dbReference type="PROSITE" id="PS00927">
    <property type="entry name" value="TREHALASE_1"/>
    <property type="match status" value="1"/>
</dbReference>
<dbReference type="PANTHER" id="PTHR23403:SF1">
    <property type="entry name" value="TREHALASE"/>
    <property type="match status" value="1"/>
</dbReference>
<organism evidence="6 7">
    <name type="scientific">Absidia repens</name>
    <dbReference type="NCBI Taxonomy" id="90262"/>
    <lineage>
        <taxon>Eukaryota</taxon>
        <taxon>Fungi</taxon>
        <taxon>Fungi incertae sedis</taxon>
        <taxon>Mucoromycota</taxon>
        <taxon>Mucoromycotina</taxon>
        <taxon>Mucoromycetes</taxon>
        <taxon>Mucorales</taxon>
        <taxon>Cunninghamellaceae</taxon>
        <taxon>Absidia</taxon>
    </lineage>
</organism>